<comment type="caution">
    <text evidence="1">The sequence shown here is derived from an EMBL/GenBank/DDBJ whole genome shotgun (WGS) entry which is preliminary data.</text>
</comment>
<accession>A0ABQ3VIY8</accession>
<dbReference type="RefSeq" id="WP_201363505.1">
    <property type="nucleotide sequence ID" value="NZ_BNJJ01000010.1"/>
</dbReference>
<proteinExistence type="predicted"/>
<reference evidence="1 2" key="1">
    <citation type="journal article" date="2021" name="Int. J. Syst. Evol. Microbiol.">
        <title>Reticulibacter mediterranei gen. nov., sp. nov., within the new family Reticulibacteraceae fam. nov., and Ktedonospora formicarum gen. nov., sp. nov., Ktedonobacter robiniae sp. nov., Dictyobacter formicarum sp. nov. and Dictyobacter arantiisoli sp. nov., belonging to the class Ktedonobacteria.</title>
        <authorList>
            <person name="Yabe S."/>
            <person name="Zheng Y."/>
            <person name="Wang C.M."/>
            <person name="Sakai Y."/>
            <person name="Abe K."/>
            <person name="Yokota A."/>
            <person name="Donadio S."/>
            <person name="Cavaletti L."/>
            <person name="Monciardini P."/>
        </authorList>
    </citation>
    <scope>NUCLEOTIDE SEQUENCE [LARGE SCALE GENOMIC DNA]</scope>
    <source>
        <strain evidence="1 2">SOSP1-9</strain>
    </source>
</reference>
<protein>
    <submittedName>
        <fullName evidence="1">Uncharacterized protein</fullName>
    </submittedName>
</protein>
<organism evidence="1 2">
    <name type="scientific">Dictyobacter formicarum</name>
    <dbReference type="NCBI Taxonomy" id="2778368"/>
    <lineage>
        <taxon>Bacteria</taxon>
        <taxon>Bacillati</taxon>
        <taxon>Chloroflexota</taxon>
        <taxon>Ktedonobacteria</taxon>
        <taxon>Ktedonobacterales</taxon>
        <taxon>Dictyobacteraceae</taxon>
        <taxon>Dictyobacter</taxon>
    </lineage>
</organism>
<evidence type="ECO:0000313" key="2">
    <source>
        <dbReference type="Proteomes" id="UP000635565"/>
    </source>
</evidence>
<dbReference type="EMBL" id="BNJJ01000010">
    <property type="protein sequence ID" value="GHO85867.1"/>
    <property type="molecule type" value="Genomic_DNA"/>
</dbReference>
<gene>
    <name evidence="1" type="ORF">KSZ_38730</name>
</gene>
<dbReference type="Proteomes" id="UP000635565">
    <property type="component" value="Unassembled WGS sequence"/>
</dbReference>
<evidence type="ECO:0000313" key="1">
    <source>
        <dbReference type="EMBL" id="GHO85867.1"/>
    </source>
</evidence>
<sequence length="66" mass="7752">MTWVTTDYETIHPLARFVEGMRLAQHHEVVTVEEATKWIAYLEEAMHTGRFFHSVTYFITAGRKPL</sequence>
<name>A0ABQ3VIY8_9CHLR</name>
<keyword evidence="2" id="KW-1185">Reference proteome</keyword>